<gene>
    <name evidence="1" type="ORF">T260_14210</name>
</gene>
<accession>A0A7U9J955</accession>
<name>A0A7U9J955_GEOTM</name>
<dbReference type="SUPFAM" id="SSF56796">
    <property type="entry name" value="Dehydroquinate synthase-like"/>
    <property type="match status" value="1"/>
</dbReference>
<comment type="caution">
    <text evidence="1">The sequence shown here is derived from an EMBL/GenBank/DDBJ whole genome shotgun (WGS) entry which is preliminary data.</text>
</comment>
<dbReference type="AlphaFoldDB" id="A0A7U9J955"/>
<sequence length="43" mass="4667">MTIQLTLKDAALRPALAVLDPELTFTMRKPVTAATGVDALRQK</sequence>
<dbReference type="Proteomes" id="UP000018339">
    <property type="component" value="Unassembled WGS sequence"/>
</dbReference>
<protein>
    <submittedName>
        <fullName evidence="1">Uncharacterized protein</fullName>
    </submittedName>
</protein>
<organism evidence="1 2">
    <name type="scientific">Geobacillus thermopakistaniensis (strain MAS1)</name>
    <dbReference type="NCBI Taxonomy" id="1408282"/>
    <lineage>
        <taxon>Bacteria</taxon>
        <taxon>Bacillati</taxon>
        <taxon>Bacillota</taxon>
        <taxon>Bacilli</taxon>
        <taxon>Bacillales</taxon>
        <taxon>Anoxybacillaceae</taxon>
        <taxon>Geobacillus</taxon>
    </lineage>
</organism>
<evidence type="ECO:0000313" key="2">
    <source>
        <dbReference type="Proteomes" id="UP000018339"/>
    </source>
</evidence>
<dbReference type="EMBL" id="AYSF01000070">
    <property type="protein sequence ID" value="ESU71297.1"/>
    <property type="molecule type" value="Genomic_DNA"/>
</dbReference>
<proteinExistence type="predicted"/>
<reference evidence="1 2" key="1">
    <citation type="journal article" date="2014" name="Genome Announc.">
        <title>Draft Genome Sequence of Geobacillus thermopakistaniensis Strain MAS1.</title>
        <authorList>
            <person name="Siddiqui M.A."/>
            <person name="Rashid N."/>
            <person name="Ayyampalayam S."/>
            <person name="Whitman W.B."/>
        </authorList>
    </citation>
    <scope>NUCLEOTIDE SEQUENCE [LARGE SCALE GENOMIC DNA]</scope>
    <source>
        <strain evidence="1 2">MAS1</strain>
    </source>
</reference>
<keyword evidence="2" id="KW-1185">Reference proteome</keyword>
<evidence type="ECO:0000313" key="1">
    <source>
        <dbReference type="EMBL" id="ESU71297.1"/>
    </source>
</evidence>
<dbReference type="RefSeq" id="WP_023634322.1">
    <property type="nucleotide sequence ID" value="NZ_AYSF01000070.1"/>
</dbReference>